<feature type="signal peptide" evidence="6">
    <location>
        <begin position="1"/>
        <end position="25"/>
    </location>
</feature>
<evidence type="ECO:0000256" key="6">
    <source>
        <dbReference type="SAM" id="SignalP"/>
    </source>
</evidence>
<evidence type="ECO:0000256" key="3">
    <source>
        <dbReference type="ARBA" id="ARBA00022729"/>
    </source>
</evidence>
<feature type="domain" description="RagB/SusD" evidence="7">
    <location>
        <begin position="370"/>
        <end position="495"/>
    </location>
</feature>
<sequence length="528" mass="59221">MNHLLKFGPALLLLLLTAFSCQDFLEDELLSETSADFLYSTPEGLEGAVVGLYNLNRSYIERGAGNNDHRALIIQAKSDLTTGRAGEVALYARLGWGRDLSTGGLGGYSHYWRNFYRVIDRSNAVIAAADNVTFPDGEEARKTQLLAEARAMRANAYFILYRLFNNIFITSEATTPENVFDLPQDKSSSEEIFALINSDLDFAIDNLAWTTPDFGRWTQASARHLRAKTAMWQGDWAEGAAQAEAVIGNENYSLLSDTRDVFAGDLNHSETLFAIQIEDGVIGGGTRNQIHFSVMANYFEIPGIVRSNDNGGRGAALLIPNNYLVDLLAEDEGDTRDDGTYMITAYTYNDPATLPDGVEIGDTVDLYDRDSEDANNYTQYYKTMNPGVLKFQQRDADPDEASTFKNIMVYRLAETYLIAAEAHMRQGNTSLALDRINAIRERAGAAPYTEIDQELLLEERARELFFEGQRWYTLKRMGVLVDYIRDHAANDNLVNFARERIEPKHVNWVIPETELDLLGANYPQNEGY</sequence>
<evidence type="ECO:0000256" key="1">
    <source>
        <dbReference type="ARBA" id="ARBA00004442"/>
    </source>
</evidence>
<dbReference type="Gene3D" id="1.25.40.390">
    <property type="match status" value="1"/>
</dbReference>
<evidence type="ECO:0000256" key="4">
    <source>
        <dbReference type="ARBA" id="ARBA00023136"/>
    </source>
</evidence>
<comment type="caution">
    <text evidence="9">The sequence shown here is derived from an EMBL/GenBank/DDBJ whole genome shotgun (WGS) entry which is preliminary data.</text>
</comment>
<gene>
    <name evidence="9" type="ORF">LEM8419_00400</name>
</gene>
<evidence type="ECO:0000259" key="7">
    <source>
        <dbReference type="Pfam" id="PF07980"/>
    </source>
</evidence>
<dbReference type="Pfam" id="PF14322">
    <property type="entry name" value="SusD-like_3"/>
    <property type="match status" value="1"/>
</dbReference>
<reference evidence="9" key="1">
    <citation type="submission" date="2021-12" db="EMBL/GenBank/DDBJ databases">
        <authorList>
            <person name="Rodrigo-Torres L."/>
            <person name="Arahal R. D."/>
            <person name="Lucena T."/>
        </authorList>
    </citation>
    <scope>NUCLEOTIDE SEQUENCE</scope>
    <source>
        <strain evidence="9">CECT 8419</strain>
    </source>
</reference>
<dbReference type="InterPro" id="IPR033985">
    <property type="entry name" value="SusD-like_N"/>
</dbReference>
<evidence type="ECO:0000256" key="2">
    <source>
        <dbReference type="ARBA" id="ARBA00006275"/>
    </source>
</evidence>
<proteinExistence type="inferred from homology"/>
<dbReference type="PROSITE" id="PS51257">
    <property type="entry name" value="PROKAR_LIPOPROTEIN"/>
    <property type="match status" value="1"/>
</dbReference>
<dbReference type="Proteomes" id="UP000837803">
    <property type="component" value="Unassembled WGS sequence"/>
</dbReference>
<evidence type="ECO:0000256" key="5">
    <source>
        <dbReference type="ARBA" id="ARBA00023237"/>
    </source>
</evidence>
<evidence type="ECO:0000259" key="8">
    <source>
        <dbReference type="Pfam" id="PF14322"/>
    </source>
</evidence>
<keyword evidence="5" id="KW-0998">Cell outer membrane</keyword>
<organism evidence="9 10">
    <name type="scientific">Neolewinella maritima</name>
    <dbReference type="NCBI Taxonomy" id="1383882"/>
    <lineage>
        <taxon>Bacteria</taxon>
        <taxon>Pseudomonadati</taxon>
        <taxon>Bacteroidota</taxon>
        <taxon>Saprospiria</taxon>
        <taxon>Saprospirales</taxon>
        <taxon>Lewinellaceae</taxon>
        <taxon>Neolewinella</taxon>
    </lineage>
</organism>
<keyword evidence="10" id="KW-1185">Reference proteome</keyword>
<dbReference type="InterPro" id="IPR011990">
    <property type="entry name" value="TPR-like_helical_dom_sf"/>
</dbReference>
<protein>
    <submittedName>
        <fullName evidence="9">SusD-like protein</fullName>
    </submittedName>
</protein>
<name>A0ABN8F4Y8_9BACT</name>
<feature type="domain" description="SusD-like N-terminal" evidence="8">
    <location>
        <begin position="109"/>
        <end position="207"/>
    </location>
</feature>
<dbReference type="InterPro" id="IPR012944">
    <property type="entry name" value="SusD_RagB_dom"/>
</dbReference>
<evidence type="ECO:0000313" key="10">
    <source>
        <dbReference type="Proteomes" id="UP000837803"/>
    </source>
</evidence>
<feature type="chain" id="PRO_5046294787" evidence="6">
    <location>
        <begin position="26"/>
        <end position="528"/>
    </location>
</feature>
<dbReference type="SUPFAM" id="SSF48452">
    <property type="entry name" value="TPR-like"/>
    <property type="match status" value="1"/>
</dbReference>
<dbReference type="EMBL" id="CAKLPZ010000001">
    <property type="protein sequence ID" value="CAH0999104.1"/>
    <property type="molecule type" value="Genomic_DNA"/>
</dbReference>
<comment type="subcellular location">
    <subcellularLocation>
        <location evidence="1">Cell outer membrane</location>
    </subcellularLocation>
</comment>
<keyword evidence="3 6" id="KW-0732">Signal</keyword>
<keyword evidence="4" id="KW-0472">Membrane</keyword>
<dbReference type="Pfam" id="PF07980">
    <property type="entry name" value="SusD_RagB"/>
    <property type="match status" value="1"/>
</dbReference>
<comment type="similarity">
    <text evidence="2">Belongs to the SusD family.</text>
</comment>
<dbReference type="RefSeq" id="WP_238749301.1">
    <property type="nucleotide sequence ID" value="NZ_CAKLPZ010000001.1"/>
</dbReference>
<evidence type="ECO:0000313" key="9">
    <source>
        <dbReference type="EMBL" id="CAH0999104.1"/>
    </source>
</evidence>
<accession>A0ABN8F4Y8</accession>